<keyword evidence="10" id="KW-1185">Reference proteome</keyword>
<dbReference type="PATRIC" id="fig|1423812.3.peg.446"/>
<dbReference type="AlphaFoldDB" id="A0A0R1Q7T4"/>
<evidence type="ECO:0000256" key="2">
    <source>
        <dbReference type="ARBA" id="ARBA00022475"/>
    </source>
</evidence>
<keyword evidence="4 9" id="KW-0067">ATP-binding</keyword>
<dbReference type="Gene3D" id="3.40.50.300">
    <property type="entry name" value="P-loop containing nucleotide triphosphate hydrolases"/>
    <property type="match status" value="1"/>
</dbReference>
<dbReference type="SMART" id="SM00930">
    <property type="entry name" value="NIL"/>
    <property type="match status" value="1"/>
</dbReference>
<dbReference type="PANTHER" id="PTHR43166">
    <property type="entry name" value="AMINO ACID IMPORT ATP-BINDING PROTEIN"/>
    <property type="match status" value="1"/>
</dbReference>
<evidence type="ECO:0000256" key="5">
    <source>
        <dbReference type="ARBA" id="ARBA00022967"/>
    </source>
</evidence>
<keyword evidence="5" id="KW-1278">Translocase</keyword>
<organism evidence="9 10">
    <name type="scientific">Liquorilactobacillus uvarum DSM 19971</name>
    <dbReference type="NCBI Taxonomy" id="1423812"/>
    <lineage>
        <taxon>Bacteria</taxon>
        <taxon>Bacillati</taxon>
        <taxon>Bacillota</taxon>
        <taxon>Bacilli</taxon>
        <taxon>Lactobacillales</taxon>
        <taxon>Lactobacillaceae</taxon>
        <taxon>Liquorilactobacillus</taxon>
    </lineage>
</organism>
<evidence type="ECO:0000256" key="6">
    <source>
        <dbReference type="ARBA" id="ARBA00022970"/>
    </source>
</evidence>
<accession>A0A0R1Q7T4</accession>
<protein>
    <submittedName>
        <fullName evidence="9">ABC transporter, ATP-binding protein</fullName>
    </submittedName>
</protein>
<evidence type="ECO:0000256" key="3">
    <source>
        <dbReference type="ARBA" id="ARBA00022741"/>
    </source>
</evidence>
<evidence type="ECO:0000313" key="9">
    <source>
        <dbReference type="EMBL" id="KRL37395.1"/>
    </source>
</evidence>
<keyword evidence="3" id="KW-0547">Nucleotide-binding</keyword>
<evidence type="ECO:0000256" key="1">
    <source>
        <dbReference type="ARBA" id="ARBA00022448"/>
    </source>
</evidence>
<keyword evidence="2" id="KW-1003">Cell membrane</keyword>
<name>A0A0R1Q7T4_9LACO</name>
<dbReference type="GO" id="GO:0005524">
    <property type="term" value="F:ATP binding"/>
    <property type="evidence" value="ECO:0007669"/>
    <property type="project" value="UniProtKB-KW"/>
</dbReference>
<dbReference type="InterPro" id="IPR017871">
    <property type="entry name" value="ABC_transporter-like_CS"/>
</dbReference>
<evidence type="ECO:0000256" key="7">
    <source>
        <dbReference type="ARBA" id="ARBA00023136"/>
    </source>
</evidence>
<evidence type="ECO:0000313" key="10">
    <source>
        <dbReference type="Proteomes" id="UP000051155"/>
    </source>
</evidence>
<feature type="domain" description="ABC transporter" evidence="8">
    <location>
        <begin position="24"/>
        <end position="271"/>
    </location>
</feature>
<dbReference type="InterPro" id="IPR018449">
    <property type="entry name" value="NIL_domain"/>
</dbReference>
<keyword evidence="6" id="KW-0029">Amino-acid transport</keyword>
<dbReference type="PROSITE" id="PS00211">
    <property type="entry name" value="ABC_TRANSPORTER_1"/>
    <property type="match status" value="1"/>
</dbReference>
<dbReference type="SUPFAM" id="SSF55021">
    <property type="entry name" value="ACT-like"/>
    <property type="match status" value="1"/>
</dbReference>
<proteinExistence type="predicted"/>
<comment type="caution">
    <text evidence="9">The sequence shown here is derived from an EMBL/GenBank/DDBJ whole genome shotgun (WGS) entry which is preliminary data.</text>
</comment>
<dbReference type="InterPro" id="IPR045865">
    <property type="entry name" value="ACT-like_dom_sf"/>
</dbReference>
<dbReference type="Pfam" id="PF09383">
    <property type="entry name" value="NIL"/>
    <property type="match status" value="1"/>
</dbReference>
<keyword evidence="1" id="KW-0813">Transport</keyword>
<dbReference type="EMBL" id="AZEG01000012">
    <property type="protein sequence ID" value="KRL37395.1"/>
    <property type="molecule type" value="Genomic_DNA"/>
</dbReference>
<dbReference type="GO" id="GO:0006865">
    <property type="term" value="P:amino acid transport"/>
    <property type="evidence" value="ECO:0007669"/>
    <property type="project" value="UniProtKB-KW"/>
</dbReference>
<dbReference type="Pfam" id="PF00005">
    <property type="entry name" value="ABC_tran"/>
    <property type="match status" value="1"/>
</dbReference>
<evidence type="ECO:0000256" key="4">
    <source>
        <dbReference type="ARBA" id="ARBA00022840"/>
    </source>
</evidence>
<dbReference type="PANTHER" id="PTHR43166:SF30">
    <property type="entry name" value="METHIONINE IMPORT ATP-BINDING PROTEIN METN"/>
    <property type="match status" value="1"/>
</dbReference>
<reference evidence="9 10" key="1">
    <citation type="journal article" date="2015" name="Genome Announc.">
        <title>Expanding the biotechnology potential of lactobacilli through comparative genomics of 213 strains and associated genera.</title>
        <authorList>
            <person name="Sun Z."/>
            <person name="Harris H.M."/>
            <person name="McCann A."/>
            <person name="Guo C."/>
            <person name="Argimon S."/>
            <person name="Zhang W."/>
            <person name="Yang X."/>
            <person name="Jeffery I.B."/>
            <person name="Cooney J.C."/>
            <person name="Kagawa T.F."/>
            <person name="Liu W."/>
            <person name="Song Y."/>
            <person name="Salvetti E."/>
            <person name="Wrobel A."/>
            <person name="Rasinkangas P."/>
            <person name="Parkhill J."/>
            <person name="Rea M.C."/>
            <person name="O'Sullivan O."/>
            <person name="Ritari J."/>
            <person name="Douillard F.P."/>
            <person name="Paul Ross R."/>
            <person name="Yang R."/>
            <person name="Briner A.E."/>
            <person name="Felis G.E."/>
            <person name="de Vos W.M."/>
            <person name="Barrangou R."/>
            <person name="Klaenhammer T.R."/>
            <person name="Caufield P.W."/>
            <person name="Cui Y."/>
            <person name="Zhang H."/>
            <person name="O'Toole P.W."/>
        </authorList>
    </citation>
    <scope>NUCLEOTIDE SEQUENCE [LARGE SCALE GENOMIC DNA]</scope>
    <source>
        <strain evidence="9 10">DSM 19971</strain>
    </source>
</reference>
<keyword evidence="7" id="KW-0472">Membrane</keyword>
<dbReference type="SMART" id="SM00382">
    <property type="entry name" value="AAA"/>
    <property type="match status" value="1"/>
</dbReference>
<dbReference type="GO" id="GO:0016887">
    <property type="term" value="F:ATP hydrolysis activity"/>
    <property type="evidence" value="ECO:0007669"/>
    <property type="project" value="InterPro"/>
</dbReference>
<dbReference type="Gene3D" id="3.30.70.260">
    <property type="match status" value="1"/>
</dbReference>
<dbReference type="InterPro" id="IPR027417">
    <property type="entry name" value="P-loop_NTPase"/>
</dbReference>
<evidence type="ECO:0000259" key="8">
    <source>
        <dbReference type="PROSITE" id="PS50893"/>
    </source>
</evidence>
<dbReference type="PROSITE" id="PS50893">
    <property type="entry name" value="ABC_TRANSPORTER_2"/>
    <property type="match status" value="1"/>
</dbReference>
<gene>
    <name evidence="9" type="ORF">FD20_GL000427</name>
</gene>
<dbReference type="Proteomes" id="UP000051155">
    <property type="component" value="Unassembled WGS sequence"/>
</dbReference>
<dbReference type="InterPro" id="IPR003593">
    <property type="entry name" value="AAA+_ATPase"/>
</dbReference>
<dbReference type="InterPro" id="IPR003439">
    <property type="entry name" value="ABC_transporter-like_ATP-bd"/>
</dbReference>
<dbReference type="InterPro" id="IPR050086">
    <property type="entry name" value="MetN_ABC_transporter-like"/>
</dbReference>
<sequence length="378" mass="41830">MPLLAKQKQFMKVMGCSRMTEKIIELDNISVTFKQKDQTIEAVKNVSLDINKGDVYGIVGYSGAGKSTLVRVINLLQKPSSGKAVINGDVFYENIDGHEKIIEINKLRKKRRKIGMIFQHFNLLNEQTVVQNVAFALKHSSLKEKEITKKSLDLLKLVGLEERANAYPSQLSGGQQQRVAIARALANDPEILISDEGTSALDPKNTIQILDLLKRLNNELGLTVVLITHEMEAVKRIADRVAVMENGEIIETGNLLDIFVHAKHKLTREFVGTESGSAKALATLKAAKLVQLDSDQECIQLTYIGSSVSESLIVKLYKDFDIIASIIYGNIEILQETPVGALFVIVKGSAENREKAITFLKEQDIIVTKVEAGEIFNG</sequence>
<dbReference type="STRING" id="1423812.FD20_GL000427"/>
<dbReference type="SUPFAM" id="SSF52540">
    <property type="entry name" value="P-loop containing nucleoside triphosphate hydrolases"/>
    <property type="match status" value="1"/>
</dbReference>